<dbReference type="Proteomes" id="UP001497535">
    <property type="component" value="Unassembled WGS sequence"/>
</dbReference>
<gene>
    <name evidence="1" type="ORF">MENTE1834_LOCUS28683</name>
</gene>
<keyword evidence="2" id="KW-1185">Reference proteome</keyword>
<name>A0ACB0ZT70_MELEN</name>
<evidence type="ECO:0000313" key="1">
    <source>
        <dbReference type="EMBL" id="CAK5081451.1"/>
    </source>
</evidence>
<sequence length="674" mass="77014">MLFLFFNKNLYFKNFCNLIPPTIIIWSCICFIYLPLGNCSSFEIGAQNAKALRDRLQKNSKTIPETGILLSRSGTSNTAPLRVLIGIYIESMGNFQATDMSFDVDLYLYMHWRDRSLNHSNEEYILVNDPKVRDRMWLPDLYFANARNSKFHEVTAPNFNLFIDKDGNIAYSIRITLNVACNLDLANYPMDRQTCGIRIISYAYVESQVNVTWFTANSTRYNPEIGLPEFKIEQLTPDYCDGTYMYAIMEKTYKRGKNKIKNNFLIKIFFEDKFSCLEALIHLNRQIGYHLVQSFIPTALIVMISWVSFWIDRRAVPARVTLSFTTLLSLSTLGNGLRFGLPQVAYAKAIDFWFGSCMFFVFLSLVEFAAVNSYMREAEKYERLASYTAKKELHLHDDNSRWSPDESCGESSLLIFGGTNEGPNGFGSRIMSFANLLVPSLFLSTNRNTKKVVSLTPTKGFISSNQNMGNGQMKQEIKSPPSNCRLDNLCPSSDKKVNLGLRLSEHMELRSYDDFNTGEDGGEESEEKSLPSTNLLISISPKHNLNNNNNITQKQLLNGSNFSPSENRRNIVVPEMQPWPPSPYEKGRAPPPAPRRVRKTNSCAGGGCSTNCGGLEQKSPMATSHFLRQGFHYSRKGLNIDRWSRILFPAGFTLWNIYYWSYYLWYIQMNGPHH</sequence>
<comment type="caution">
    <text evidence="1">The sequence shown here is derived from an EMBL/GenBank/DDBJ whole genome shotgun (WGS) entry which is preliminary data.</text>
</comment>
<reference evidence="1" key="1">
    <citation type="submission" date="2023-11" db="EMBL/GenBank/DDBJ databases">
        <authorList>
            <person name="Poullet M."/>
        </authorList>
    </citation>
    <scope>NUCLEOTIDE SEQUENCE</scope>
    <source>
        <strain evidence="1">E1834</strain>
    </source>
</reference>
<accession>A0ACB0ZT70</accession>
<proteinExistence type="predicted"/>
<evidence type="ECO:0000313" key="2">
    <source>
        <dbReference type="Proteomes" id="UP001497535"/>
    </source>
</evidence>
<protein>
    <submittedName>
        <fullName evidence="1">Uncharacterized protein</fullName>
    </submittedName>
</protein>
<organism evidence="1 2">
    <name type="scientific">Meloidogyne enterolobii</name>
    <name type="common">Root-knot nematode worm</name>
    <name type="synonym">Meloidogyne mayaguensis</name>
    <dbReference type="NCBI Taxonomy" id="390850"/>
    <lineage>
        <taxon>Eukaryota</taxon>
        <taxon>Metazoa</taxon>
        <taxon>Ecdysozoa</taxon>
        <taxon>Nematoda</taxon>
        <taxon>Chromadorea</taxon>
        <taxon>Rhabditida</taxon>
        <taxon>Tylenchina</taxon>
        <taxon>Tylenchomorpha</taxon>
        <taxon>Tylenchoidea</taxon>
        <taxon>Meloidogynidae</taxon>
        <taxon>Meloidogyninae</taxon>
        <taxon>Meloidogyne</taxon>
    </lineage>
</organism>
<dbReference type="EMBL" id="CAVMJV010000044">
    <property type="protein sequence ID" value="CAK5081451.1"/>
    <property type="molecule type" value="Genomic_DNA"/>
</dbReference>